<dbReference type="InterPro" id="IPR009078">
    <property type="entry name" value="Ferritin-like_SF"/>
</dbReference>
<keyword evidence="1" id="KW-0409">Iron storage</keyword>
<proteinExistence type="predicted"/>
<dbReference type="InterPro" id="IPR012347">
    <property type="entry name" value="Ferritin-like"/>
</dbReference>
<keyword evidence="5" id="KW-1185">Reference proteome</keyword>
<name>A0ABS0AKQ5_9GAMM</name>
<reference evidence="4 5" key="1">
    <citation type="submission" date="2012-09" db="EMBL/GenBank/DDBJ databases">
        <title>Genome Sequence of alkane-degrading Bacterium Alcanivorax venustensis ISO4.</title>
        <authorList>
            <person name="Lai Q."/>
            <person name="Shao Z."/>
        </authorList>
    </citation>
    <scope>NUCLEOTIDE SEQUENCE [LARGE SCALE GENOMIC DNA]</scope>
    <source>
        <strain evidence="4 5">ISO4</strain>
    </source>
</reference>
<dbReference type="InterPro" id="IPR008331">
    <property type="entry name" value="Ferritin_DPS_dom"/>
</dbReference>
<keyword evidence="2" id="KW-0408">Iron</keyword>
<dbReference type="SUPFAM" id="SSF47240">
    <property type="entry name" value="Ferritin-like"/>
    <property type="match status" value="1"/>
</dbReference>
<dbReference type="RefSeq" id="WP_142949692.1">
    <property type="nucleotide sequence ID" value="NZ_ARXR01000029.1"/>
</dbReference>
<organism evidence="4 5">
    <name type="scientific">Alloalcanivorax venustensis ISO4</name>
    <dbReference type="NCBI Taxonomy" id="1177184"/>
    <lineage>
        <taxon>Bacteria</taxon>
        <taxon>Pseudomonadati</taxon>
        <taxon>Pseudomonadota</taxon>
        <taxon>Gammaproteobacteria</taxon>
        <taxon>Oceanospirillales</taxon>
        <taxon>Alcanivoracaceae</taxon>
        <taxon>Alloalcanivorax</taxon>
    </lineage>
</organism>
<dbReference type="CDD" id="cd00657">
    <property type="entry name" value="Ferritin_like"/>
    <property type="match status" value="1"/>
</dbReference>
<dbReference type="InterPro" id="IPR014490">
    <property type="entry name" value="Dps-like"/>
</dbReference>
<evidence type="ECO:0000313" key="4">
    <source>
        <dbReference type="EMBL" id="MBF5054066.1"/>
    </source>
</evidence>
<dbReference type="Proteomes" id="UP000644441">
    <property type="component" value="Unassembled WGS sequence"/>
</dbReference>
<evidence type="ECO:0000256" key="2">
    <source>
        <dbReference type="ARBA" id="ARBA00023004"/>
    </source>
</evidence>
<dbReference type="PROSITE" id="PS50905">
    <property type="entry name" value="FERRITIN_LIKE"/>
    <property type="match status" value="1"/>
</dbReference>
<dbReference type="PANTHER" id="PTHR30295">
    <property type="entry name" value="BACTERIOFERRITIN"/>
    <property type="match status" value="1"/>
</dbReference>
<feature type="domain" description="Ferritin-like diiron" evidence="3">
    <location>
        <begin position="32"/>
        <end position="178"/>
    </location>
</feature>
<dbReference type="PANTHER" id="PTHR30295:SF1">
    <property type="entry name" value="DNA PROTECTION DURING STARVATION PROTEIN"/>
    <property type="match status" value="1"/>
</dbReference>
<comment type="caution">
    <text evidence="4">The sequence shown here is derived from an EMBL/GenBank/DDBJ whole genome shotgun (WGS) entry which is preliminary data.</text>
</comment>
<dbReference type="Gene3D" id="1.20.1260.10">
    <property type="match status" value="1"/>
</dbReference>
<dbReference type="PIRSF" id="PIRSF018063">
    <property type="entry name" value="Ferrtn_UCP018063"/>
    <property type="match status" value="1"/>
</dbReference>
<protein>
    <submittedName>
        <fullName evidence="4">Bacterioferritin</fullName>
    </submittedName>
</protein>
<evidence type="ECO:0000259" key="3">
    <source>
        <dbReference type="PROSITE" id="PS50905"/>
    </source>
</evidence>
<dbReference type="EMBL" id="ARXR01000029">
    <property type="protein sequence ID" value="MBF5054066.1"/>
    <property type="molecule type" value="Genomic_DNA"/>
</dbReference>
<dbReference type="InterPro" id="IPR009040">
    <property type="entry name" value="Ferritin-like_diiron"/>
</dbReference>
<accession>A0ABS0AKQ5</accession>
<sequence>MSNSQPFLTDVKTLRERARQHIEQGAVTAGYNADRETVLKLLNEALATEIVCTLRYKRHYYMADGLNASIAADEFLEHAQQEQQHADWLAERIVQLGGAPNFSPEGLQSRSHAEYVEGETLKEMVKEDLIAERIAIDSYREIATYLGDKDPTTRRIMEEILAQEEEHADDMASILESL</sequence>
<dbReference type="GeneID" id="99767877"/>
<dbReference type="Pfam" id="PF00210">
    <property type="entry name" value="Ferritin"/>
    <property type="match status" value="1"/>
</dbReference>
<evidence type="ECO:0000256" key="1">
    <source>
        <dbReference type="ARBA" id="ARBA00022434"/>
    </source>
</evidence>
<evidence type="ECO:0000313" key="5">
    <source>
        <dbReference type="Proteomes" id="UP000644441"/>
    </source>
</evidence>
<gene>
    <name evidence="4" type="ORF">ISO4_02668</name>
</gene>